<dbReference type="GO" id="GO:0016887">
    <property type="term" value="F:ATP hydrolysis activity"/>
    <property type="evidence" value="ECO:0007669"/>
    <property type="project" value="InterPro"/>
</dbReference>
<protein>
    <recommendedName>
        <fullName evidence="4">AAA+ ATPase domain-containing protein</fullName>
    </recommendedName>
</protein>
<dbReference type="Pfam" id="PF00004">
    <property type="entry name" value="AAA"/>
    <property type="match status" value="1"/>
</dbReference>
<evidence type="ECO:0000256" key="2">
    <source>
        <dbReference type="ARBA" id="ARBA00022741"/>
    </source>
</evidence>
<gene>
    <name evidence="5" type="ORF">QBZ16_004864</name>
</gene>
<name>A0AAD9IHB5_PROWI</name>
<dbReference type="InterPro" id="IPR003959">
    <property type="entry name" value="ATPase_AAA_core"/>
</dbReference>
<feature type="domain" description="AAA+ ATPase" evidence="4">
    <location>
        <begin position="641"/>
        <end position="776"/>
    </location>
</feature>
<organism evidence="5 6">
    <name type="scientific">Prototheca wickerhamii</name>
    <dbReference type="NCBI Taxonomy" id="3111"/>
    <lineage>
        <taxon>Eukaryota</taxon>
        <taxon>Viridiplantae</taxon>
        <taxon>Chlorophyta</taxon>
        <taxon>core chlorophytes</taxon>
        <taxon>Trebouxiophyceae</taxon>
        <taxon>Chlorellales</taxon>
        <taxon>Chlorellaceae</taxon>
        <taxon>Prototheca</taxon>
    </lineage>
</organism>
<accession>A0AAD9IHB5</accession>
<dbReference type="GO" id="GO:0005524">
    <property type="term" value="F:ATP binding"/>
    <property type="evidence" value="ECO:0007669"/>
    <property type="project" value="UniProtKB-KW"/>
</dbReference>
<comment type="similarity">
    <text evidence="1">Belongs to the AAA ATPase family.</text>
</comment>
<evidence type="ECO:0000259" key="4">
    <source>
        <dbReference type="SMART" id="SM00382"/>
    </source>
</evidence>
<dbReference type="SUPFAM" id="SSF53474">
    <property type="entry name" value="alpha/beta-Hydrolases"/>
    <property type="match status" value="1"/>
</dbReference>
<keyword evidence="3" id="KW-0067">ATP-binding</keyword>
<dbReference type="EMBL" id="JASFZW010000007">
    <property type="protein sequence ID" value="KAK2077230.1"/>
    <property type="molecule type" value="Genomic_DNA"/>
</dbReference>
<dbReference type="Gene3D" id="1.10.8.60">
    <property type="match status" value="1"/>
</dbReference>
<dbReference type="PANTHER" id="PTHR23073">
    <property type="entry name" value="26S PROTEASOME REGULATORY SUBUNIT"/>
    <property type="match status" value="1"/>
</dbReference>
<dbReference type="InterPro" id="IPR003593">
    <property type="entry name" value="AAA+_ATPase"/>
</dbReference>
<dbReference type="InterPro" id="IPR000073">
    <property type="entry name" value="AB_hydrolase_1"/>
</dbReference>
<dbReference type="SMART" id="SM00382">
    <property type="entry name" value="AAA"/>
    <property type="match status" value="1"/>
</dbReference>
<dbReference type="Proteomes" id="UP001255856">
    <property type="component" value="Unassembled WGS sequence"/>
</dbReference>
<dbReference type="InterPro" id="IPR029058">
    <property type="entry name" value="AB_hydrolase_fold"/>
</dbReference>
<dbReference type="InterPro" id="IPR003960">
    <property type="entry name" value="ATPase_AAA_CS"/>
</dbReference>
<sequence>MAACALRPARRGARPLLGRWLSTAVDIPLYSERLASPGAEAGPTPDTRTMCVVHGVLGTGRNLATFTRNLLRQAEEATGRPWQAVLLDQRCHGRSASVHSRPPNTLLTSAQDISRLFRNALAYADRPDVLIGHSLGGKVCLELTRYIADAGRAPPAQTWVLDALPFLADPTQTSSGVADTFRTMERVASVPQPLPSREALYAELEKMGFSKAIQLWLGSNLRQQTRSGGPGLYWVFDLAGAREMLVDYCKKDYSKLLANPPPGTDFHIVRAMNSDRWAQADIRRLKQYEAQLSQPTPDRGTTHYHELPNAGHWVHVDNPQGVMDLIVPALVRRNEGAGPPAHTKRVKEVAEASWKQLDEWAHRQSAQAGAGGSGVVPRPSVTQAADGTTTVALALPEGSNPQRAFVAVRSVVARPHPGSRRHSVTDTSGLRGGHYDAEIRRVSDVLGPLTVRLTRDLDGASVLEFTGPLTEPDLQLLMIAAQAACAGQGWTTPSRDPHVFVWDDEDEFGLGVRLPGLGAFLQHMQEMARDFQALGAEDLIGPDEERDAAPFFPPKRFDAVAPQGAPESTRDADEAAAEKLLVEHGATVVHPGPPGSLDWGSLAGYDEQKRQIEDTILLSLLRPEVYRAIAAGTRRQPGASRPRAVLFEGPPGTGKTSSARVIATQAGVPLVYLPLEAIVSKWYGEAEKRLAALLTACEAFRDGCIVFLDEVDSLATARGEGMHEATRRTLGVLLRHLDGFDADKRTVVIAATNRRADLDAALLSRFATSVHFGLPGPEDRARILEHYAKQLPPEDLRRLAEASPGLAGRDLRDICEQAERRWASKTIRGEVKEGTLPDVEAYLEAAAQRLREKAVHPTTPWALGAT</sequence>
<reference evidence="5" key="1">
    <citation type="submission" date="2021-01" db="EMBL/GenBank/DDBJ databases">
        <authorList>
            <person name="Eckstrom K.M.E."/>
        </authorList>
    </citation>
    <scope>NUCLEOTIDE SEQUENCE</scope>
    <source>
        <strain evidence="5">UVCC 0001</strain>
    </source>
</reference>
<keyword evidence="2" id="KW-0547">Nucleotide-binding</keyword>
<dbReference type="PROSITE" id="PS00674">
    <property type="entry name" value="AAA"/>
    <property type="match status" value="1"/>
</dbReference>
<dbReference type="Gene3D" id="3.40.50.1820">
    <property type="entry name" value="alpha/beta hydrolase"/>
    <property type="match status" value="1"/>
</dbReference>
<evidence type="ECO:0000313" key="5">
    <source>
        <dbReference type="EMBL" id="KAK2077230.1"/>
    </source>
</evidence>
<dbReference type="InterPro" id="IPR050221">
    <property type="entry name" value="26S_Proteasome_ATPase"/>
</dbReference>
<dbReference type="AlphaFoldDB" id="A0AAD9IHB5"/>
<keyword evidence="6" id="KW-1185">Reference proteome</keyword>
<dbReference type="SUPFAM" id="SSF52540">
    <property type="entry name" value="P-loop containing nucleoside triphosphate hydrolases"/>
    <property type="match status" value="1"/>
</dbReference>
<dbReference type="Pfam" id="PF12697">
    <property type="entry name" value="Abhydrolase_6"/>
    <property type="match status" value="1"/>
</dbReference>
<dbReference type="InterPro" id="IPR027417">
    <property type="entry name" value="P-loop_NTPase"/>
</dbReference>
<evidence type="ECO:0000256" key="3">
    <source>
        <dbReference type="ARBA" id="ARBA00022840"/>
    </source>
</evidence>
<proteinExistence type="inferred from homology"/>
<dbReference type="Gene3D" id="3.40.50.300">
    <property type="entry name" value="P-loop containing nucleotide triphosphate hydrolases"/>
    <property type="match status" value="1"/>
</dbReference>
<evidence type="ECO:0000313" key="6">
    <source>
        <dbReference type="Proteomes" id="UP001255856"/>
    </source>
</evidence>
<comment type="caution">
    <text evidence="5">The sequence shown here is derived from an EMBL/GenBank/DDBJ whole genome shotgun (WGS) entry which is preliminary data.</text>
</comment>
<evidence type="ECO:0000256" key="1">
    <source>
        <dbReference type="ARBA" id="ARBA00006914"/>
    </source>
</evidence>